<organism evidence="2 3">
    <name type="scientific">Lacticaseibacillus sharpeae JCM 1186 = DSM 20505</name>
    <dbReference type="NCBI Taxonomy" id="1291052"/>
    <lineage>
        <taxon>Bacteria</taxon>
        <taxon>Bacillati</taxon>
        <taxon>Bacillota</taxon>
        <taxon>Bacilli</taxon>
        <taxon>Lactobacillales</taxon>
        <taxon>Lactobacillaceae</taxon>
        <taxon>Lacticaseibacillus</taxon>
    </lineage>
</organism>
<dbReference type="Pfam" id="PF00563">
    <property type="entry name" value="EAL"/>
    <property type="match status" value="1"/>
</dbReference>
<keyword evidence="3" id="KW-1185">Reference proteome</keyword>
<dbReference type="PANTHER" id="PTHR33121">
    <property type="entry name" value="CYCLIC DI-GMP PHOSPHODIESTERASE PDEF"/>
    <property type="match status" value="1"/>
</dbReference>
<dbReference type="InterPro" id="IPR035919">
    <property type="entry name" value="EAL_sf"/>
</dbReference>
<comment type="caution">
    <text evidence="2">The sequence shown here is derived from an EMBL/GenBank/DDBJ whole genome shotgun (WGS) entry which is preliminary data.</text>
</comment>
<evidence type="ECO:0000313" key="2">
    <source>
        <dbReference type="EMBL" id="KRM54917.1"/>
    </source>
</evidence>
<dbReference type="GO" id="GO:0071111">
    <property type="term" value="F:cyclic-guanylate-specific phosphodiesterase activity"/>
    <property type="evidence" value="ECO:0007669"/>
    <property type="project" value="InterPro"/>
</dbReference>
<dbReference type="SMART" id="SM00052">
    <property type="entry name" value="EAL"/>
    <property type="match status" value="1"/>
</dbReference>
<dbReference type="STRING" id="1291052.FC18_GL001880"/>
<dbReference type="InterPro" id="IPR050706">
    <property type="entry name" value="Cyclic-di-GMP_PDE-like"/>
</dbReference>
<dbReference type="PANTHER" id="PTHR33121:SF70">
    <property type="entry name" value="SIGNALING PROTEIN YKOW"/>
    <property type="match status" value="1"/>
</dbReference>
<accession>A0A0R1ZKD0</accession>
<dbReference type="PROSITE" id="PS50883">
    <property type="entry name" value="EAL"/>
    <property type="match status" value="1"/>
</dbReference>
<dbReference type="AlphaFoldDB" id="A0A0R1ZKD0"/>
<dbReference type="Gene3D" id="3.20.20.450">
    <property type="entry name" value="EAL domain"/>
    <property type="match status" value="1"/>
</dbReference>
<evidence type="ECO:0000313" key="3">
    <source>
        <dbReference type="Proteomes" id="UP000051679"/>
    </source>
</evidence>
<protein>
    <submittedName>
        <fullName evidence="2">C-di-GMP-specific phosphodiesterase</fullName>
    </submittedName>
</protein>
<name>A0A0R1ZKD0_9LACO</name>
<dbReference type="InterPro" id="IPR001633">
    <property type="entry name" value="EAL_dom"/>
</dbReference>
<sequence>MGLAMLRYFGQPKFKVTDADKLPISYEFLIRERENADERWHLPEDFNALTPAIIEPLLNATIATLPAHIKHISFNLELTQFVDPTYAEMVARIQQQTDVHVITEVTERQDFHVTTTQFMEAAADFYARNLAVALDDIGLDGNSLARLYTVLPSIEGFKYPLQNLRPFSDFGRISTAIKYWAGVASHNNKLFAVEGIETKDELDNLRALYPYAYVQGYYLGKPELLPLPDDPEYQVLQAIKAKQIRCAAQKEADYWTHNRAL</sequence>
<evidence type="ECO:0000259" key="1">
    <source>
        <dbReference type="PROSITE" id="PS50883"/>
    </source>
</evidence>
<gene>
    <name evidence="2" type="ORF">FC18_GL001880</name>
</gene>
<feature type="domain" description="EAL" evidence="1">
    <location>
        <begin position="1"/>
        <end position="236"/>
    </location>
</feature>
<reference evidence="2 3" key="1">
    <citation type="journal article" date="2015" name="Genome Announc.">
        <title>Expanding the biotechnology potential of lactobacilli through comparative genomics of 213 strains and associated genera.</title>
        <authorList>
            <person name="Sun Z."/>
            <person name="Harris H.M."/>
            <person name="McCann A."/>
            <person name="Guo C."/>
            <person name="Argimon S."/>
            <person name="Zhang W."/>
            <person name="Yang X."/>
            <person name="Jeffery I.B."/>
            <person name="Cooney J.C."/>
            <person name="Kagawa T.F."/>
            <person name="Liu W."/>
            <person name="Song Y."/>
            <person name="Salvetti E."/>
            <person name="Wrobel A."/>
            <person name="Rasinkangas P."/>
            <person name="Parkhill J."/>
            <person name="Rea M.C."/>
            <person name="O'Sullivan O."/>
            <person name="Ritari J."/>
            <person name="Douillard F.P."/>
            <person name="Paul Ross R."/>
            <person name="Yang R."/>
            <person name="Briner A.E."/>
            <person name="Felis G.E."/>
            <person name="de Vos W.M."/>
            <person name="Barrangou R."/>
            <person name="Klaenhammer T.R."/>
            <person name="Caufield P.W."/>
            <person name="Cui Y."/>
            <person name="Zhang H."/>
            <person name="O'Toole P.W."/>
        </authorList>
    </citation>
    <scope>NUCLEOTIDE SEQUENCE [LARGE SCALE GENOMIC DNA]</scope>
    <source>
        <strain evidence="2 3">DSM 20505</strain>
    </source>
</reference>
<proteinExistence type="predicted"/>
<dbReference type="EMBL" id="AYYO01000041">
    <property type="protein sequence ID" value="KRM54917.1"/>
    <property type="molecule type" value="Genomic_DNA"/>
</dbReference>
<dbReference type="Proteomes" id="UP000051679">
    <property type="component" value="Unassembled WGS sequence"/>
</dbReference>
<dbReference type="PATRIC" id="fig|1291052.5.peg.1940"/>
<dbReference type="SUPFAM" id="SSF141868">
    <property type="entry name" value="EAL domain-like"/>
    <property type="match status" value="1"/>
</dbReference>